<dbReference type="InterPro" id="IPR018060">
    <property type="entry name" value="HTH_AraC"/>
</dbReference>
<gene>
    <name evidence="5" type="ORF">J2X06_001564</name>
</gene>
<evidence type="ECO:0000256" key="1">
    <source>
        <dbReference type="ARBA" id="ARBA00023015"/>
    </source>
</evidence>
<dbReference type="Gene3D" id="1.10.10.60">
    <property type="entry name" value="Homeodomain-like"/>
    <property type="match status" value="2"/>
</dbReference>
<keyword evidence="3" id="KW-0804">Transcription</keyword>
<keyword evidence="6" id="KW-1185">Reference proteome</keyword>
<dbReference type="InterPro" id="IPR018062">
    <property type="entry name" value="HTH_AraC-typ_CS"/>
</dbReference>
<dbReference type="Proteomes" id="UP001251524">
    <property type="component" value="Unassembled WGS sequence"/>
</dbReference>
<dbReference type="PROSITE" id="PS01124">
    <property type="entry name" value="HTH_ARAC_FAMILY_2"/>
    <property type="match status" value="1"/>
</dbReference>
<dbReference type="PROSITE" id="PS00041">
    <property type="entry name" value="HTH_ARAC_FAMILY_1"/>
    <property type="match status" value="1"/>
</dbReference>
<sequence>MTGTVFDNLPAIQAWALTDPPRRIYNQRYPCRLAADMTTRVLRETNEEVTRIAGGMGPPVLESWLHGRTRVTGIWAPDPYEDDAQPMQDHVICAIHSGSGNAVARLGGEQLSAPNQRGGLNILARGHGGYWRVDGRVQVSNVFLGHDRLLGCADLLAEGRPFELIDRVNNVDPKLYGIMQVIRDEVSTPGPHGIIFLERALDLLCIALLRGHSTLAYPFAQKQHGLAPWQVKRVVAYMQERLGSEITLQELANIVNQSRFHFCTAFRTATGVAPYEYLTRLRILAASNLLRSTPLSVSDVGAAVGYSSLSAFSTAFRRYAGTSPRAYRNATH</sequence>
<evidence type="ECO:0000259" key="4">
    <source>
        <dbReference type="PROSITE" id="PS01124"/>
    </source>
</evidence>
<reference evidence="5 6" key="1">
    <citation type="submission" date="2023-07" db="EMBL/GenBank/DDBJ databases">
        <title>Sorghum-associated microbial communities from plants grown in Nebraska, USA.</title>
        <authorList>
            <person name="Schachtman D."/>
        </authorList>
    </citation>
    <scope>NUCLEOTIDE SEQUENCE [LARGE SCALE GENOMIC DNA]</scope>
    <source>
        <strain evidence="5 6">BE198</strain>
    </source>
</reference>
<keyword evidence="2" id="KW-0238">DNA-binding</keyword>
<feature type="domain" description="HTH araC/xylS-type" evidence="4">
    <location>
        <begin position="232"/>
        <end position="330"/>
    </location>
</feature>
<dbReference type="InterPro" id="IPR009057">
    <property type="entry name" value="Homeodomain-like_sf"/>
</dbReference>
<dbReference type="PRINTS" id="PR00032">
    <property type="entry name" value="HTHARAC"/>
</dbReference>
<dbReference type="InterPro" id="IPR050204">
    <property type="entry name" value="AraC_XylS_family_regulators"/>
</dbReference>
<evidence type="ECO:0000313" key="5">
    <source>
        <dbReference type="EMBL" id="MDR7134380.1"/>
    </source>
</evidence>
<evidence type="ECO:0000313" key="6">
    <source>
        <dbReference type="Proteomes" id="UP001251524"/>
    </source>
</evidence>
<evidence type="ECO:0000256" key="3">
    <source>
        <dbReference type="ARBA" id="ARBA00023163"/>
    </source>
</evidence>
<dbReference type="InterPro" id="IPR020449">
    <property type="entry name" value="Tscrpt_reg_AraC-type_HTH"/>
</dbReference>
<proteinExistence type="predicted"/>
<dbReference type="SMART" id="SM00342">
    <property type="entry name" value="HTH_ARAC"/>
    <property type="match status" value="1"/>
</dbReference>
<evidence type="ECO:0000256" key="2">
    <source>
        <dbReference type="ARBA" id="ARBA00023125"/>
    </source>
</evidence>
<dbReference type="PANTHER" id="PTHR46796">
    <property type="entry name" value="HTH-TYPE TRANSCRIPTIONAL ACTIVATOR RHAS-RELATED"/>
    <property type="match status" value="1"/>
</dbReference>
<organism evidence="5 6">
    <name type="scientific">Lysobacter niastensis</name>
    <dbReference type="NCBI Taxonomy" id="380629"/>
    <lineage>
        <taxon>Bacteria</taxon>
        <taxon>Pseudomonadati</taxon>
        <taxon>Pseudomonadota</taxon>
        <taxon>Gammaproteobacteria</taxon>
        <taxon>Lysobacterales</taxon>
        <taxon>Lysobacteraceae</taxon>
        <taxon>Lysobacter</taxon>
    </lineage>
</organism>
<dbReference type="Pfam" id="PF12833">
    <property type="entry name" value="HTH_18"/>
    <property type="match status" value="1"/>
</dbReference>
<protein>
    <submittedName>
        <fullName evidence="5">AraC-like DNA-binding protein</fullName>
    </submittedName>
</protein>
<dbReference type="SUPFAM" id="SSF46689">
    <property type="entry name" value="Homeodomain-like"/>
    <property type="match status" value="2"/>
</dbReference>
<comment type="caution">
    <text evidence="5">The sequence shown here is derived from an EMBL/GenBank/DDBJ whole genome shotgun (WGS) entry which is preliminary data.</text>
</comment>
<dbReference type="EMBL" id="JAVDVY010000001">
    <property type="protein sequence ID" value="MDR7134380.1"/>
    <property type="molecule type" value="Genomic_DNA"/>
</dbReference>
<accession>A0ABU1WAM8</accession>
<keyword evidence="1" id="KW-0805">Transcription regulation</keyword>
<dbReference type="PANTHER" id="PTHR46796:SF6">
    <property type="entry name" value="ARAC SUBFAMILY"/>
    <property type="match status" value="1"/>
</dbReference>
<name>A0ABU1WAM8_9GAMM</name>